<dbReference type="Proteomes" id="UP000647587">
    <property type="component" value="Unassembled WGS sequence"/>
</dbReference>
<feature type="transmembrane region" description="Helical" evidence="5">
    <location>
        <begin position="172"/>
        <end position="188"/>
    </location>
</feature>
<keyword evidence="2 5" id="KW-0812">Transmembrane</keyword>
<feature type="transmembrane region" description="Helical" evidence="5">
    <location>
        <begin position="148"/>
        <end position="166"/>
    </location>
</feature>
<gene>
    <name evidence="6" type="ORF">GCM10008955_29850</name>
</gene>
<evidence type="ECO:0000256" key="3">
    <source>
        <dbReference type="ARBA" id="ARBA00022989"/>
    </source>
</evidence>
<sequence>MSSEVLPGWPRRLRGYLALARISNSPTIVSNVLAGAALGAMTAGTTAEPGTLLALMAAMVAYYTAGMYLNDYLDFQIDCRERPERPLPSGLVPRSAALAVTLGLFGLGTLLLWPLGFLPLMGGMLLIVLIVLYDAWHKTNPLSPVIMALNRAMVYVIAFVAVQPAITATLLLWAAALGLYIVGLTYIAKTELRATFGSVWPAALLFLPAVLAVASGLELSGWGLALAFVGWAAFCLTFVYGKARQPGRAVAQLIAGVSLLDALVLAVAGAYNLVPVALIAFALTLFLQRYIKGT</sequence>
<dbReference type="Gene3D" id="1.10.357.140">
    <property type="entry name" value="UbiA prenyltransferase"/>
    <property type="match status" value="1"/>
</dbReference>
<keyword evidence="4 5" id="KW-0472">Membrane</keyword>
<keyword evidence="3 5" id="KW-1133">Transmembrane helix</keyword>
<feature type="transmembrane region" description="Helical" evidence="5">
    <location>
        <begin position="273"/>
        <end position="291"/>
    </location>
</feature>
<reference evidence="7" key="1">
    <citation type="journal article" date="2019" name="Int. J. Syst. Evol. Microbiol.">
        <title>The Global Catalogue of Microorganisms (GCM) 10K type strain sequencing project: providing services to taxonomists for standard genome sequencing and annotation.</title>
        <authorList>
            <consortium name="The Broad Institute Genomics Platform"/>
            <consortium name="The Broad Institute Genome Sequencing Center for Infectious Disease"/>
            <person name="Wu L."/>
            <person name="Ma J."/>
        </authorList>
    </citation>
    <scope>NUCLEOTIDE SEQUENCE [LARGE SCALE GENOMIC DNA]</scope>
    <source>
        <strain evidence="7">JCM 30331</strain>
    </source>
</reference>
<evidence type="ECO:0000256" key="2">
    <source>
        <dbReference type="ARBA" id="ARBA00022692"/>
    </source>
</evidence>
<feature type="transmembrane region" description="Helical" evidence="5">
    <location>
        <begin position="195"/>
        <end position="214"/>
    </location>
</feature>
<evidence type="ECO:0000313" key="6">
    <source>
        <dbReference type="EMBL" id="GGK33819.1"/>
    </source>
</evidence>
<evidence type="ECO:0000313" key="7">
    <source>
        <dbReference type="Proteomes" id="UP000647587"/>
    </source>
</evidence>
<feature type="transmembrane region" description="Helical" evidence="5">
    <location>
        <begin position="117"/>
        <end position="136"/>
    </location>
</feature>
<dbReference type="InterPro" id="IPR000537">
    <property type="entry name" value="UbiA_prenyltransferase"/>
</dbReference>
<keyword evidence="7" id="KW-1185">Reference proteome</keyword>
<evidence type="ECO:0000256" key="4">
    <source>
        <dbReference type="ARBA" id="ARBA00023136"/>
    </source>
</evidence>
<evidence type="ECO:0000256" key="5">
    <source>
        <dbReference type="SAM" id="Phobius"/>
    </source>
</evidence>
<organism evidence="6 7">
    <name type="scientific">Deinococcus malanensis</name>
    <dbReference type="NCBI Taxonomy" id="1706855"/>
    <lineage>
        <taxon>Bacteria</taxon>
        <taxon>Thermotogati</taxon>
        <taxon>Deinococcota</taxon>
        <taxon>Deinococci</taxon>
        <taxon>Deinococcales</taxon>
        <taxon>Deinococcaceae</taxon>
        <taxon>Deinococcus</taxon>
    </lineage>
</organism>
<comment type="caution">
    <text evidence="6">The sequence shown here is derived from an EMBL/GenBank/DDBJ whole genome shotgun (WGS) entry which is preliminary data.</text>
</comment>
<feature type="transmembrane region" description="Helical" evidence="5">
    <location>
        <begin position="51"/>
        <end position="70"/>
    </location>
</feature>
<dbReference type="InterPro" id="IPR044878">
    <property type="entry name" value="UbiA_sf"/>
</dbReference>
<dbReference type="Pfam" id="PF01040">
    <property type="entry name" value="UbiA"/>
    <property type="match status" value="1"/>
</dbReference>
<name>A0ABQ2EZ45_9DEIO</name>
<protein>
    <recommendedName>
        <fullName evidence="8">Prenyltransferase</fullName>
    </recommendedName>
</protein>
<dbReference type="RefSeq" id="WP_189010216.1">
    <property type="nucleotide sequence ID" value="NZ_BMPP01000013.1"/>
</dbReference>
<comment type="subcellular location">
    <subcellularLocation>
        <location evidence="1">Membrane</location>
        <topology evidence="1">Multi-pass membrane protein</topology>
    </subcellularLocation>
</comment>
<evidence type="ECO:0008006" key="8">
    <source>
        <dbReference type="Google" id="ProtNLM"/>
    </source>
</evidence>
<dbReference type="CDD" id="cd13964">
    <property type="entry name" value="PT_UbiA_1"/>
    <property type="match status" value="1"/>
</dbReference>
<evidence type="ECO:0000256" key="1">
    <source>
        <dbReference type="ARBA" id="ARBA00004141"/>
    </source>
</evidence>
<accession>A0ABQ2EZ45</accession>
<feature type="transmembrane region" description="Helical" evidence="5">
    <location>
        <begin position="220"/>
        <end position="240"/>
    </location>
</feature>
<dbReference type="EMBL" id="BMPP01000013">
    <property type="protein sequence ID" value="GGK33819.1"/>
    <property type="molecule type" value="Genomic_DNA"/>
</dbReference>
<proteinExistence type="predicted"/>